<dbReference type="EMBL" id="JACHLR010000004">
    <property type="protein sequence ID" value="MBB4857833.1"/>
    <property type="molecule type" value="Genomic_DNA"/>
</dbReference>
<reference evidence="2 3" key="1">
    <citation type="submission" date="2020-08" db="EMBL/GenBank/DDBJ databases">
        <title>Functional genomics of gut bacteria from endangered species of beetles.</title>
        <authorList>
            <person name="Carlos-Shanley C."/>
        </authorList>
    </citation>
    <scope>NUCLEOTIDE SEQUENCE [LARGE SCALE GENOMIC DNA]</scope>
    <source>
        <strain evidence="2 3">S00245</strain>
    </source>
</reference>
<feature type="transmembrane region" description="Helical" evidence="1">
    <location>
        <begin position="42"/>
        <end position="59"/>
    </location>
</feature>
<keyword evidence="3" id="KW-1185">Reference proteome</keyword>
<keyword evidence="1" id="KW-0472">Membrane</keyword>
<protein>
    <submittedName>
        <fullName evidence="2">Uncharacterized protein</fullName>
    </submittedName>
</protein>
<keyword evidence="1" id="KW-1133">Transmembrane helix</keyword>
<evidence type="ECO:0000256" key="1">
    <source>
        <dbReference type="SAM" id="Phobius"/>
    </source>
</evidence>
<sequence>MAIVIVFLLGIANFAAHRAVLESGHPLVDLVPRPFQLLGGRMSLIVEFALLLGALWMVSVGSTGWATAYLGYSAMNGLAAWLILSGKA</sequence>
<feature type="transmembrane region" description="Helical" evidence="1">
    <location>
        <begin position="66"/>
        <end position="84"/>
    </location>
</feature>
<dbReference type="AlphaFoldDB" id="A0A7W7K946"/>
<proteinExistence type="predicted"/>
<keyword evidence="1" id="KW-0812">Transmembrane</keyword>
<dbReference type="Proteomes" id="UP000555448">
    <property type="component" value="Unassembled WGS sequence"/>
</dbReference>
<evidence type="ECO:0000313" key="2">
    <source>
        <dbReference type="EMBL" id="MBB4857833.1"/>
    </source>
</evidence>
<dbReference type="RefSeq" id="WP_184243119.1">
    <property type="nucleotide sequence ID" value="NZ_JACHLR010000004.1"/>
</dbReference>
<comment type="caution">
    <text evidence="2">The sequence shown here is derived from an EMBL/GenBank/DDBJ whole genome shotgun (WGS) entry which is preliminary data.</text>
</comment>
<name>A0A7W7K946_9SPHN</name>
<evidence type="ECO:0000313" key="3">
    <source>
        <dbReference type="Proteomes" id="UP000555448"/>
    </source>
</evidence>
<organism evidence="2 3">
    <name type="scientific">Novosphingobium chloroacetimidivorans</name>
    <dbReference type="NCBI Taxonomy" id="1428314"/>
    <lineage>
        <taxon>Bacteria</taxon>
        <taxon>Pseudomonadati</taxon>
        <taxon>Pseudomonadota</taxon>
        <taxon>Alphaproteobacteria</taxon>
        <taxon>Sphingomonadales</taxon>
        <taxon>Sphingomonadaceae</taxon>
        <taxon>Novosphingobium</taxon>
    </lineage>
</organism>
<accession>A0A7W7K946</accession>
<gene>
    <name evidence="2" type="ORF">HNO88_001147</name>
</gene>